<name>A0ABN3VZD0_9ACTN</name>
<dbReference type="RefSeq" id="WP_344973951.1">
    <property type="nucleotide sequence ID" value="NZ_BAAAVI010000029.1"/>
</dbReference>
<evidence type="ECO:0000313" key="3">
    <source>
        <dbReference type="Proteomes" id="UP001500831"/>
    </source>
</evidence>
<keyword evidence="2" id="KW-0808">Transferase</keyword>
<keyword evidence="2" id="KW-0489">Methyltransferase</keyword>
<dbReference type="EMBL" id="BAAAVI010000029">
    <property type="protein sequence ID" value="GAA2879326.1"/>
    <property type="molecule type" value="Genomic_DNA"/>
</dbReference>
<comment type="caution">
    <text evidence="2">The sequence shown here is derived from an EMBL/GenBank/DDBJ whole genome shotgun (WGS) entry which is preliminary data.</text>
</comment>
<dbReference type="Pfam" id="PF13649">
    <property type="entry name" value="Methyltransf_25"/>
    <property type="match status" value="1"/>
</dbReference>
<dbReference type="InterPro" id="IPR029063">
    <property type="entry name" value="SAM-dependent_MTases_sf"/>
</dbReference>
<sequence>MLYRTRAATGDTRTFLSAIVRHPHQLGAIAPSSKAVARLAASVVPDTPGAVVVELGAGGGVISDAIRDRLPPGGRQIAVELNDDMVRHLRRSRPWLEVVPGDAGDLGDLLTRAGVTRADAVVSSLPWTLFDDPQQEHVLGEIAASLVPGGRFSTVTTLAVMPIPRFRRFRTLLDRTFATVGTLGPVWHNIPPALVYTGTRAAAAGRPEKAGRDLPEPRR</sequence>
<dbReference type="GO" id="GO:0032259">
    <property type="term" value="P:methylation"/>
    <property type="evidence" value="ECO:0007669"/>
    <property type="project" value="UniProtKB-KW"/>
</dbReference>
<reference evidence="2 3" key="1">
    <citation type="journal article" date="2019" name="Int. J. Syst. Evol. Microbiol.">
        <title>The Global Catalogue of Microorganisms (GCM) 10K type strain sequencing project: providing services to taxonomists for standard genome sequencing and annotation.</title>
        <authorList>
            <consortium name="The Broad Institute Genomics Platform"/>
            <consortium name="The Broad Institute Genome Sequencing Center for Infectious Disease"/>
            <person name="Wu L."/>
            <person name="Ma J."/>
        </authorList>
    </citation>
    <scope>NUCLEOTIDE SEQUENCE [LARGE SCALE GENOMIC DNA]</scope>
    <source>
        <strain evidence="2 3">JCM 6242</strain>
    </source>
</reference>
<dbReference type="InterPro" id="IPR041698">
    <property type="entry name" value="Methyltransf_25"/>
</dbReference>
<protein>
    <submittedName>
        <fullName evidence="2">Methyltransferase domain-containing protein</fullName>
    </submittedName>
</protein>
<dbReference type="Gene3D" id="3.40.50.150">
    <property type="entry name" value="Vaccinia Virus protein VP39"/>
    <property type="match status" value="1"/>
</dbReference>
<gene>
    <name evidence="2" type="ORF">GCM10010517_41580</name>
</gene>
<dbReference type="CDD" id="cd02440">
    <property type="entry name" value="AdoMet_MTases"/>
    <property type="match status" value="1"/>
</dbReference>
<accession>A0ABN3VZD0</accession>
<evidence type="ECO:0000259" key="1">
    <source>
        <dbReference type="Pfam" id="PF13649"/>
    </source>
</evidence>
<feature type="domain" description="Methyltransferase" evidence="1">
    <location>
        <begin position="52"/>
        <end position="150"/>
    </location>
</feature>
<dbReference type="SUPFAM" id="SSF53335">
    <property type="entry name" value="S-adenosyl-L-methionine-dependent methyltransferases"/>
    <property type="match status" value="1"/>
</dbReference>
<evidence type="ECO:0000313" key="2">
    <source>
        <dbReference type="EMBL" id="GAA2879326.1"/>
    </source>
</evidence>
<proteinExistence type="predicted"/>
<dbReference type="GO" id="GO:0008168">
    <property type="term" value="F:methyltransferase activity"/>
    <property type="evidence" value="ECO:0007669"/>
    <property type="project" value="UniProtKB-KW"/>
</dbReference>
<dbReference type="Proteomes" id="UP001500831">
    <property type="component" value="Unassembled WGS sequence"/>
</dbReference>
<organism evidence="2 3">
    <name type="scientific">Streptosporangium fragile</name>
    <dbReference type="NCBI Taxonomy" id="46186"/>
    <lineage>
        <taxon>Bacteria</taxon>
        <taxon>Bacillati</taxon>
        <taxon>Actinomycetota</taxon>
        <taxon>Actinomycetes</taxon>
        <taxon>Streptosporangiales</taxon>
        <taxon>Streptosporangiaceae</taxon>
        <taxon>Streptosporangium</taxon>
    </lineage>
</organism>
<keyword evidence="3" id="KW-1185">Reference proteome</keyword>